<comment type="caution">
    <text evidence="4">The sequence shown here is derived from an EMBL/GenBank/DDBJ whole genome shotgun (WGS) entry which is preliminary data.</text>
</comment>
<dbReference type="InterPro" id="IPR042188">
    <property type="entry name" value="MmgE/PrpD_sf_2"/>
</dbReference>
<protein>
    <submittedName>
        <fullName evidence="4">2-methylcitrate dehydratase</fullName>
    </submittedName>
</protein>
<evidence type="ECO:0000256" key="1">
    <source>
        <dbReference type="ARBA" id="ARBA00006174"/>
    </source>
</evidence>
<dbReference type="GO" id="GO:0016829">
    <property type="term" value="F:lyase activity"/>
    <property type="evidence" value="ECO:0007669"/>
    <property type="project" value="InterPro"/>
</dbReference>
<organism evidence="4 5">
    <name type="scientific">Vreelandella nigrificans</name>
    <dbReference type="NCBI Taxonomy" id="2042704"/>
    <lineage>
        <taxon>Bacteria</taxon>
        <taxon>Pseudomonadati</taxon>
        <taxon>Pseudomonadota</taxon>
        <taxon>Gammaproteobacteria</taxon>
        <taxon>Oceanospirillales</taxon>
        <taxon>Halomonadaceae</taxon>
        <taxon>Vreelandella</taxon>
    </lineage>
</organism>
<dbReference type="InterPro" id="IPR045337">
    <property type="entry name" value="MmgE_PrpD_C"/>
</dbReference>
<feature type="domain" description="MmgE/PrpD C-terminal" evidence="3">
    <location>
        <begin position="266"/>
        <end position="429"/>
    </location>
</feature>
<dbReference type="AlphaFoldDB" id="A0A2A4HNY9"/>
<evidence type="ECO:0000259" key="3">
    <source>
        <dbReference type="Pfam" id="PF19305"/>
    </source>
</evidence>
<dbReference type="EMBL" id="NWUX01000003">
    <property type="protein sequence ID" value="PCF96486.1"/>
    <property type="molecule type" value="Genomic_DNA"/>
</dbReference>
<comment type="similarity">
    <text evidence="1">Belongs to the PrpD family.</text>
</comment>
<dbReference type="OrthoDB" id="9791416at2"/>
<dbReference type="PANTHER" id="PTHR16943:SF8">
    <property type="entry name" value="2-METHYLCITRATE DEHYDRATASE"/>
    <property type="match status" value="1"/>
</dbReference>
<evidence type="ECO:0000313" key="4">
    <source>
        <dbReference type="EMBL" id="PCF96486.1"/>
    </source>
</evidence>
<proteinExistence type="inferred from homology"/>
<dbReference type="Gene3D" id="3.30.1330.120">
    <property type="entry name" value="2-methylcitrate dehydratase PrpD"/>
    <property type="match status" value="1"/>
</dbReference>
<dbReference type="InterPro" id="IPR036148">
    <property type="entry name" value="MmgE/PrpD_sf"/>
</dbReference>
<dbReference type="Pfam" id="PF19305">
    <property type="entry name" value="MmgE_PrpD_C"/>
    <property type="match status" value="1"/>
</dbReference>
<accession>A0A2A4HNY9</accession>
<reference evidence="5" key="1">
    <citation type="submission" date="2017-09" db="EMBL/GenBank/DDBJ databases">
        <authorList>
            <person name="Cho G.-S."/>
            <person name="Oguntoyinbo F.A."/>
            <person name="Cnockaert M."/>
            <person name="Kabisch J."/>
            <person name="Neve H."/>
            <person name="Bockelmann W."/>
            <person name="Wenning M."/>
            <person name="Franz C.M."/>
            <person name="Vandamme P."/>
        </authorList>
    </citation>
    <scope>NUCLEOTIDE SEQUENCE [LARGE SCALE GENOMIC DNA]</scope>
    <source>
        <strain evidence="5">MBT G8648</strain>
    </source>
</reference>
<keyword evidence="5" id="KW-1185">Reference proteome</keyword>
<gene>
    <name evidence="4" type="ORF">CPA45_05540</name>
</gene>
<dbReference type="InterPro" id="IPR005656">
    <property type="entry name" value="MmgE_PrpD"/>
</dbReference>
<feature type="domain" description="MmgE/PrpD N-terminal" evidence="2">
    <location>
        <begin position="8"/>
        <end position="247"/>
    </location>
</feature>
<dbReference type="SUPFAM" id="SSF103378">
    <property type="entry name" value="2-methylcitrate dehydratase PrpD"/>
    <property type="match status" value="1"/>
</dbReference>
<name>A0A2A4HNY9_9GAMM</name>
<evidence type="ECO:0000259" key="2">
    <source>
        <dbReference type="Pfam" id="PF03972"/>
    </source>
</evidence>
<sequence>MSTQTDQLVDLLYSTSLLPLSEQQQYTCRLRLLDYMGVTYAGAKLLEKELAAKYQFSGANHGNSAIVGTPWYTSPETASLMNGMSAHAAELDDGERYGMVHPGAPVISAVLAIVQARKLNLDALLKGIYVGYEASILLARLLQPTMKDKGYHATGTCGSIGAAMGVAAACDFTRQQMKSTFCAAVTSSSGILKVIRGASELKPYNVGQAAMNGVAAAGVAAMNLNSPEDVLEGEQGFFCMMTGNASLSIGDIQPANAVERVYIKPYAACRHCHGPIEAVLTLREHGGFSLQDIESISITTHRYAVYLHDHVIIEGSASAKMSVPYSVAVALVTGRAGMQEFSDTSVTDPTILALTHKIHMHADEELTALVPGKRAAIVEIRTHQGDTFTARVDLPKGEPENPVNEQELIEKFCDLAVFSGKEQEKAKWEALQILQAEWPAAIFKGKA</sequence>
<evidence type="ECO:0000313" key="5">
    <source>
        <dbReference type="Proteomes" id="UP000218677"/>
    </source>
</evidence>
<dbReference type="Gene3D" id="1.10.4100.10">
    <property type="entry name" value="2-methylcitrate dehydratase PrpD"/>
    <property type="match status" value="1"/>
</dbReference>
<dbReference type="Pfam" id="PF03972">
    <property type="entry name" value="MmgE_PrpD_N"/>
    <property type="match status" value="1"/>
</dbReference>
<dbReference type="InterPro" id="IPR042183">
    <property type="entry name" value="MmgE/PrpD_sf_1"/>
</dbReference>
<dbReference type="RefSeq" id="WP_096650626.1">
    <property type="nucleotide sequence ID" value="NZ_NWUX01000003.1"/>
</dbReference>
<dbReference type="PANTHER" id="PTHR16943">
    <property type="entry name" value="2-METHYLCITRATE DEHYDRATASE-RELATED"/>
    <property type="match status" value="1"/>
</dbReference>
<dbReference type="Proteomes" id="UP000218677">
    <property type="component" value="Unassembled WGS sequence"/>
</dbReference>
<dbReference type="InterPro" id="IPR045336">
    <property type="entry name" value="MmgE_PrpD_N"/>
</dbReference>